<evidence type="ECO:0000259" key="9">
    <source>
        <dbReference type="PROSITE" id="PS50006"/>
    </source>
</evidence>
<comment type="subcellular location">
    <subcellularLocation>
        <location evidence="1">Cell membrane</location>
        <topology evidence="1">Multi-pass membrane protein</topology>
    </subcellularLocation>
</comment>
<feature type="transmembrane region" description="Helical" evidence="8">
    <location>
        <begin position="25"/>
        <end position="43"/>
    </location>
</feature>
<dbReference type="PANTHER" id="PTHR36115:SF6">
    <property type="entry name" value="PROLINE-RICH ANTIGEN HOMOLOG"/>
    <property type="match status" value="1"/>
</dbReference>
<evidence type="ECO:0000256" key="7">
    <source>
        <dbReference type="SAM" id="MobiDB-lite"/>
    </source>
</evidence>
<sequence>MSQPPPTAVVAEPERRFQAFAIDRAIAWSLFGAAVAGAWWFFFREDKPWPGIGLIVGCVLVVSLVFAVQTGLTGRTPGKAMRGLKVVDPQGGEPIGVPRSMLRSLIVGIGSLPMFGLGVATLAWTAVEDRTRERRGWHDHVTRSIVIDTRPRPVIEAEAEDRPRHVVNLTAMKLMPVRAPAAPVVPAPSPGTGSQVRIPGGTPSAPANQPGQQGPSQQGVSQQGMGQQGTPPRPNQQQAPGWGPATGPAPAPGQVPVQPGPWPVQQQGFAPQPPAQQPVQQPQQPPAQQPPAQQPPSTGRSWGPPPSAPSGPAPQTPQQASQQTPPGTGAFQGGAPNQQPNQHPGQQPNQQSSQQFGQDQQTPPQAPGRRVAPPAPPAGPDPAQRTQARPAMAGRHTGPATSMTWRVTFDSGESFVVEGLGIVGRAPVARPGEPVRHAIPLQSSNMSISKTHAQFHLASDGALVVTDRGSTNGSVLVRKGVSRELAPGRPTTLVDGDRVVFGDRSMNVTREGS</sequence>
<evidence type="ECO:0000256" key="1">
    <source>
        <dbReference type="ARBA" id="ARBA00004651"/>
    </source>
</evidence>
<dbReference type="Proteomes" id="UP000540656">
    <property type="component" value="Unassembled WGS sequence"/>
</dbReference>
<feature type="transmembrane region" description="Helical" evidence="8">
    <location>
        <begin position="105"/>
        <end position="127"/>
    </location>
</feature>
<dbReference type="InterPro" id="IPR008984">
    <property type="entry name" value="SMAD_FHA_dom_sf"/>
</dbReference>
<feature type="compositionally biased region" description="Low complexity" evidence="7">
    <location>
        <begin position="236"/>
        <end position="246"/>
    </location>
</feature>
<dbReference type="EMBL" id="JACCAA010000001">
    <property type="protein sequence ID" value="NYG60052.1"/>
    <property type="molecule type" value="Genomic_DNA"/>
</dbReference>
<evidence type="ECO:0000256" key="5">
    <source>
        <dbReference type="ARBA" id="ARBA00022989"/>
    </source>
</evidence>
<gene>
    <name evidence="10" type="ORF">BJ980_002975</name>
</gene>
<evidence type="ECO:0000313" key="11">
    <source>
        <dbReference type="Proteomes" id="UP000540656"/>
    </source>
</evidence>
<evidence type="ECO:0000256" key="3">
    <source>
        <dbReference type="ARBA" id="ARBA00022553"/>
    </source>
</evidence>
<comment type="caution">
    <text evidence="10">The sequence shown here is derived from an EMBL/GenBank/DDBJ whole genome shotgun (WGS) entry which is preliminary data.</text>
</comment>
<feature type="domain" description="FHA" evidence="9">
    <location>
        <begin position="426"/>
        <end position="476"/>
    </location>
</feature>
<dbReference type="Pfam" id="PF00498">
    <property type="entry name" value="FHA"/>
    <property type="match status" value="1"/>
</dbReference>
<evidence type="ECO:0000256" key="2">
    <source>
        <dbReference type="ARBA" id="ARBA00022475"/>
    </source>
</evidence>
<evidence type="ECO:0000313" key="10">
    <source>
        <dbReference type="EMBL" id="NYG60052.1"/>
    </source>
</evidence>
<dbReference type="InterPro" id="IPR010432">
    <property type="entry name" value="RDD"/>
</dbReference>
<dbReference type="Pfam" id="PF06271">
    <property type="entry name" value="RDD"/>
    <property type="match status" value="1"/>
</dbReference>
<dbReference type="SUPFAM" id="SSF49879">
    <property type="entry name" value="SMAD/FHA domain"/>
    <property type="match status" value="1"/>
</dbReference>
<dbReference type="PROSITE" id="PS50006">
    <property type="entry name" value="FHA_DOMAIN"/>
    <property type="match status" value="1"/>
</dbReference>
<keyword evidence="11" id="KW-1185">Reference proteome</keyword>
<name>A0A7Y9S0H7_9ACTN</name>
<feature type="compositionally biased region" description="Low complexity" evidence="7">
    <location>
        <begin position="316"/>
        <end position="372"/>
    </location>
</feature>
<protein>
    <submittedName>
        <fullName evidence="10">Putative RDD family membrane protein YckC</fullName>
    </submittedName>
</protein>
<dbReference type="AlphaFoldDB" id="A0A7Y9S0H7"/>
<feature type="compositionally biased region" description="Pro residues" evidence="7">
    <location>
        <begin position="247"/>
        <end position="262"/>
    </location>
</feature>
<evidence type="ECO:0000256" key="4">
    <source>
        <dbReference type="ARBA" id="ARBA00022692"/>
    </source>
</evidence>
<feature type="compositionally biased region" description="Pro residues" evidence="7">
    <location>
        <begin position="283"/>
        <end position="294"/>
    </location>
</feature>
<keyword evidence="5 8" id="KW-1133">Transmembrane helix</keyword>
<reference evidence="10 11" key="1">
    <citation type="submission" date="2020-07" db="EMBL/GenBank/DDBJ databases">
        <title>Sequencing the genomes of 1000 actinobacteria strains.</title>
        <authorList>
            <person name="Klenk H.-P."/>
        </authorList>
    </citation>
    <scope>NUCLEOTIDE SEQUENCE [LARGE SCALE GENOMIC DNA]</scope>
    <source>
        <strain evidence="10 11">DSM 23819</strain>
    </source>
</reference>
<keyword evidence="6 8" id="KW-0472">Membrane</keyword>
<dbReference type="Gene3D" id="2.60.200.20">
    <property type="match status" value="1"/>
</dbReference>
<dbReference type="InterPro" id="IPR000253">
    <property type="entry name" value="FHA_dom"/>
</dbReference>
<accession>A0A7Y9S0H7</accession>
<feature type="compositionally biased region" description="Low complexity" evidence="7">
    <location>
        <begin position="209"/>
        <end position="229"/>
    </location>
</feature>
<dbReference type="RefSeq" id="WP_179503034.1">
    <property type="nucleotide sequence ID" value="NZ_JACCAA010000001.1"/>
</dbReference>
<dbReference type="InterPro" id="IPR051791">
    <property type="entry name" value="Pra-immunoreactive"/>
</dbReference>
<proteinExistence type="predicted"/>
<feature type="transmembrane region" description="Helical" evidence="8">
    <location>
        <begin position="49"/>
        <end position="72"/>
    </location>
</feature>
<keyword evidence="2" id="KW-1003">Cell membrane</keyword>
<dbReference type="PANTHER" id="PTHR36115">
    <property type="entry name" value="PROLINE-RICH ANTIGEN HOMOLOG-RELATED"/>
    <property type="match status" value="1"/>
</dbReference>
<feature type="region of interest" description="Disordered" evidence="7">
    <location>
        <begin position="183"/>
        <end position="402"/>
    </location>
</feature>
<evidence type="ECO:0000256" key="6">
    <source>
        <dbReference type="ARBA" id="ARBA00023136"/>
    </source>
</evidence>
<organism evidence="10 11">
    <name type="scientific">Nocardioides daedukensis</name>
    <dbReference type="NCBI Taxonomy" id="634462"/>
    <lineage>
        <taxon>Bacteria</taxon>
        <taxon>Bacillati</taxon>
        <taxon>Actinomycetota</taxon>
        <taxon>Actinomycetes</taxon>
        <taxon>Propionibacteriales</taxon>
        <taxon>Nocardioidaceae</taxon>
        <taxon>Nocardioides</taxon>
    </lineage>
</organism>
<dbReference type="GO" id="GO:0005886">
    <property type="term" value="C:plasma membrane"/>
    <property type="evidence" value="ECO:0007669"/>
    <property type="project" value="UniProtKB-SubCell"/>
</dbReference>
<keyword evidence="4 8" id="KW-0812">Transmembrane</keyword>
<evidence type="ECO:0000256" key="8">
    <source>
        <dbReference type="SAM" id="Phobius"/>
    </source>
</evidence>
<keyword evidence="3" id="KW-0597">Phosphoprotein</keyword>
<feature type="compositionally biased region" description="Pro residues" evidence="7">
    <location>
        <begin position="303"/>
        <end position="315"/>
    </location>
</feature>